<dbReference type="RefSeq" id="WP_130981138.1">
    <property type="nucleotide sequence ID" value="NZ_SISG01000001.1"/>
</dbReference>
<keyword evidence="2" id="KW-1185">Reference proteome</keyword>
<sequence length="110" mass="11893">MHELDHPAADPFGDNLDFSAPIFPTEYDLIDRVIELVVQSGAFSRPALAAALRLAERKSMRLTFQLETLGIIGGGDLDGPRRVLVSIAELGSVLGDLRADRRARAEAHAA</sequence>
<reference evidence="2" key="1">
    <citation type="submission" date="2019-02" db="EMBL/GenBank/DDBJ databases">
        <title>Glaciihabitans arcticus sp. nov., a psychrotolerant bacterium isolated from polar soil.</title>
        <authorList>
            <person name="Dahal R.H."/>
        </authorList>
    </citation>
    <scope>NUCLEOTIDE SEQUENCE [LARGE SCALE GENOMIC DNA]</scope>
    <source>
        <strain evidence="2">RP-3-7</strain>
    </source>
</reference>
<proteinExistence type="predicted"/>
<dbReference type="Proteomes" id="UP000294194">
    <property type="component" value="Unassembled WGS sequence"/>
</dbReference>
<protein>
    <submittedName>
        <fullName evidence="1">Uncharacterized protein</fullName>
    </submittedName>
</protein>
<dbReference type="InterPro" id="IPR036388">
    <property type="entry name" value="WH-like_DNA-bd_sf"/>
</dbReference>
<dbReference type="SUPFAM" id="SSF46785">
    <property type="entry name" value="Winged helix' DNA-binding domain"/>
    <property type="match status" value="1"/>
</dbReference>
<organism evidence="1 2">
    <name type="scientific">Glaciihabitans arcticus</name>
    <dbReference type="NCBI Taxonomy" id="2668039"/>
    <lineage>
        <taxon>Bacteria</taxon>
        <taxon>Bacillati</taxon>
        <taxon>Actinomycetota</taxon>
        <taxon>Actinomycetes</taxon>
        <taxon>Micrococcales</taxon>
        <taxon>Microbacteriaceae</taxon>
        <taxon>Glaciihabitans</taxon>
    </lineage>
</organism>
<dbReference type="EMBL" id="SISG01000001">
    <property type="protein sequence ID" value="TBN57027.1"/>
    <property type="molecule type" value="Genomic_DNA"/>
</dbReference>
<evidence type="ECO:0000313" key="2">
    <source>
        <dbReference type="Proteomes" id="UP000294194"/>
    </source>
</evidence>
<dbReference type="Gene3D" id="1.10.10.10">
    <property type="entry name" value="Winged helix-like DNA-binding domain superfamily/Winged helix DNA-binding domain"/>
    <property type="match status" value="1"/>
</dbReference>
<gene>
    <name evidence="1" type="ORF">EYE40_06220</name>
</gene>
<accession>A0A4Q9GV06</accession>
<evidence type="ECO:0000313" key="1">
    <source>
        <dbReference type="EMBL" id="TBN57027.1"/>
    </source>
</evidence>
<name>A0A4Q9GV06_9MICO</name>
<dbReference type="InterPro" id="IPR036390">
    <property type="entry name" value="WH_DNA-bd_sf"/>
</dbReference>
<dbReference type="AlphaFoldDB" id="A0A4Q9GV06"/>
<comment type="caution">
    <text evidence="1">The sequence shown here is derived from an EMBL/GenBank/DDBJ whole genome shotgun (WGS) entry which is preliminary data.</text>
</comment>